<evidence type="ECO:0000313" key="14">
    <source>
        <dbReference type="Proteomes" id="UP001299970"/>
    </source>
</evidence>
<dbReference type="Proteomes" id="UP001299970">
    <property type="component" value="Unassembled WGS sequence"/>
</dbReference>
<feature type="region of interest" description="Disordered" evidence="11">
    <location>
        <begin position="1"/>
        <end position="37"/>
    </location>
</feature>
<dbReference type="Pfam" id="PF00682">
    <property type="entry name" value="HMGL-like"/>
    <property type="match status" value="1"/>
</dbReference>
<keyword evidence="9 10" id="KW-0100">Branched-chain amino acid biosynthesis</keyword>
<evidence type="ECO:0000256" key="5">
    <source>
        <dbReference type="ARBA" id="ARBA00022430"/>
    </source>
</evidence>
<dbReference type="InterPro" id="IPR039371">
    <property type="entry name" value="LeuA_N_DRE-TIM"/>
</dbReference>
<dbReference type="RefSeq" id="WP_241040473.1">
    <property type="nucleotide sequence ID" value="NZ_BAAAJF010000014.1"/>
</dbReference>
<dbReference type="Pfam" id="PF08502">
    <property type="entry name" value="LeuA_dimer"/>
    <property type="match status" value="1"/>
</dbReference>
<keyword evidence="10" id="KW-0460">Magnesium</keyword>
<keyword evidence="13" id="KW-0012">Acyltransferase</keyword>
<keyword evidence="7 10" id="KW-0808">Transferase</keyword>
<dbReference type="InterPro" id="IPR013785">
    <property type="entry name" value="Aldolase_TIM"/>
</dbReference>
<dbReference type="EC" id="2.3.3.13" evidence="4 10"/>
<dbReference type="InterPro" id="IPR054692">
    <property type="entry name" value="LeuA-like_post-cat"/>
</dbReference>
<dbReference type="SUPFAM" id="SSF110921">
    <property type="entry name" value="2-isopropylmalate synthase LeuA, allosteric (dimerisation) domain"/>
    <property type="match status" value="1"/>
</dbReference>
<sequence>MTTSPDAFSSSTSSRLRKPSRPAPDEQPVWNPQRGSHMPIHRYRPFHELVEPVSLPDRTWPEKRITTAPLWCAVDLRDGNQALIDPMSPARKHRMFELLVRMGYKEIEVGFPAASQTDFDFVREIIEQDLIPDDVTIQVLTQARPELIERTYEACEGAPRAIVHLYNSTSILQRRVVFRSDRAGISKIATDGAEDVLRFAEKYPATDWRFEYSPESYTGTELEYAVDVCNAVSAVWQPTPESPMIVNLPATVEMATPNVYADSIEWMNRHLARRDGVVLSLHPHNDRGTAVAAAELGYQAGADRIEGCLFGNGERTGNVDLVTLGMNLFTQGIDPQIDFSDIDEIRRTVEYCNQLDVPERHPWGGDLVYTAFSGSHQDAINKGFQSMHADAAEAGVEVDQFRWEVPYLPVDPKDIGRTYEAVIRVNSQSGKGGVAYIMKAEHQMDLPRRLQMEFSRVIQEVTDSEGGEVSPKEMRDVFDTEYLGRVTPLKLIRHRLTSDGEGTDEIVATVRVESDLHEITGSGNGPIAAFVDALAGIGFDVRVLDYHEHAMSAGDDARAAAYVECAVEDTVFWGVGVDSSIVNASLKAVVSAVNRAMR</sequence>
<evidence type="ECO:0000256" key="6">
    <source>
        <dbReference type="ARBA" id="ARBA00022605"/>
    </source>
</evidence>
<dbReference type="PROSITE" id="PS50991">
    <property type="entry name" value="PYR_CT"/>
    <property type="match status" value="1"/>
</dbReference>
<dbReference type="PROSITE" id="PS00816">
    <property type="entry name" value="AIPM_HOMOCIT_SYNTH_2"/>
    <property type="match status" value="1"/>
</dbReference>
<dbReference type="HAMAP" id="MF_00572">
    <property type="entry name" value="LeuA_type2"/>
    <property type="match status" value="1"/>
</dbReference>
<evidence type="ECO:0000256" key="9">
    <source>
        <dbReference type="ARBA" id="ARBA00023304"/>
    </source>
</evidence>
<comment type="catalytic activity">
    <reaction evidence="1 10">
        <text>3-methyl-2-oxobutanoate + acetyl-CoA + H2O = (2S)-2-isopropylmalate + CoA + H(+)</text>
        <dbReference type="Rhea" id="RHEA:21524"/>
        <dbReference type="ChEBI" id="CHEBI:1178"/>
        <dbReference type="ChEBI" id="CHEBI:11851"/>
        <dbReference type="ChEBI" id="CHEBI:15377"/>
        <dbReference type="ChEBI" id="CHEBI:15378"/>
        <dbReference type="ChEBI" id="CHEBI:57287"/>
        <dbReference type="ChEBI" id="CHEBI:57288"/>
        <dbReference type="EC" id="2.3.3.13"/>
    </reaction>
</comment>
<dbReference type="GO" id="GO:0003852">
    <property type="term" value="F:2-isopropylmalate synthase activity"/>
    <property type="evidence" value="ECO:0007669"/>
    <property type="project" value="UniProtKB-EC"/>
</dbReference>
<dbReference type="InterPro" id="IPR000891">
    <property type="entry name" value="PYR_CT"/>
</dbReference>
<dbReference type="PANTHER" id="PTHR46911:SF1">
    <property type="entry name" value="2-ISOPROPYLMALATE SYNTHASE"/>
    <property type="match status" value="1"/>
</dbReference>
<protein>
    <recommendedName>
        <fullName evidence="4 10">2-isopropylmalate synthase</fullName>
        <ecNumber evidence="4 10">2.3.3.13</ecNumber>
    </recommendedName>
    <alternativeName>
        <fullName evidence="10">Alpha-IPM synthase</fullName>
    </alternativeName>
    <alternativeName>
        <fullName evidence="10">Alpha-isopropylmalate synthase</fullName>
    </alternativeName>
</protein>
<dbReference type="SUPFAM" id="SSF89000">
    <property type="entry name" value="post-HMGL domain-like"/>
    <property type="match status" value="1"/>
</dbReference>
<dbReference type="EMBL" id="JAKXMK010000028">
    <property type="protein sequence ID" value="MCH6169814.1"/>
    <property type="molecule type" value="Genomic_DNA"/>
</dbReference>
<feature type="binding site" evidence="10">
    <location>
        <position position="282"/>
    </location>
    <ligand>
        <name>Mg(2+)</name>
        <dbReference type="ChEBI" id="CHEBI:18420"/>
    </ligand>
</feature>
<comment type="pathway">
    <text evidence="2 10">Amino-acid biosynthesis; L-leucine biosynthesis; L-leucine from 3-methyl-2-oxobutanoate: step 1/4.</text>
</comment>
<dbReference type="SUPFAM" id="SSF51569">
    <property type="entry name" value="Aldolase"/>
    <property type="match status" value="1"/>
</dbReference>
<dbReference type="InterPro" id="IPR013709">
    <property type="entry name" value="2-isopropylmalate_synth_dimer"/>
</dbReference>
<evidence type="ECO:0000256" key="7">
    <source>
        <dbReference type="ARBA" id="ARBA00022679"/>
    </source>
</evidence>
<evidence type="ECO:0000256" key="8">
    <source>
        <dbReference type="ARBA" id="ARBA00022723"/>
    </source>
</evidence>
<evidence type="ECO:0000259" key="12">
    <source>
        <dbReference type="PROSITE" id="PS50991"/>
    </source>
</evidence>
<feature type="compositionally biased region" description="Low complexity" evidence="11">
    <location>
        <begin position="1"/>
        <end position="14"/>
    </location>
</feature>
<name>A0ABS9TMP9_9PSEU</name>
<dbReference type="Gene3D" id="3.30.160.270">
    <property type="match status" value="1"/>
</dbReference>
<dbReference type="CDD" id="cd07942">
    <property type="entry name" value="DRE_TIM_LeuA"/>
    <property type="match status" value="1"/>
</dbReference>
<dbReference type="Gene3D" id="3.20.20.70">
    <property type="entry name" value="Aldolase class I"/>
    <property type="match status" value="1"/>
</dbReference>
<dbReference type="InterPro" id="IPR005668">
    <property type="entry name" value="IPM_Synthase"/>
</dbReference>
<keyword evidence="8 10" id="KW-0479">Metal-binding</keyword>
<feature type="domain" description="Pyruvate carboxyltransferase" evidence="12">
    <location>
        <begin position="69"/>
        <end position="343"/>
    </location>
</feature>
<comment type="function">
    <text evidence="10">Catalyzes the condensation of the acetyl group of acetyl-CoA with 3-methyl-2-oxobutanoate (2-ketoisovalerate) to form 3-carboxy-3-hydroxy-4-methylpentanoate (2-isopropylmalate).</text>
</comment>
<feature type="binding site" evidence="10">
    <location>
        <position position="284"/>
    </location>
    <ligand>
        <name>Mg(2+)</name>
        <dbReference type="ChEBI" id="CHEBI:18420"/>
    </ligand>
</feature>
<dbReference type="SMART" id="SM00917">
    <property type="entry name" value="LeuA_dimer"/>
    <property type="match status" value="1"/>
</dbReference>
<proteinExistence type="inferred from homology"/>
<keyword evidence="14" id="KW-1185">Reference proteome</keyword>
<evidence type="ECO:0000256" key="10">
    <source>
        <dbReference type="HAMAP-Rule" id="MF_00572"/>
    </source>
</evidence>
<evidence type="ECO:0000256" key="1">
    <source>
        <dbReference type="ARBA" id="ARBA00000064"/>
    </source>
</evidence>
<gene>
    <name evidence="10 13" type="primary">leuA</name>
    <name evidence="13" type="ORF">MMF94_29290</name>
</gene>
<comment type="cofactor">
    <cofactor evidence="10">
        <name>Mg(2+)</name>
        <dbReference type="ChEBI" id="CHEBI:18420"/>
    </cofactor>
</comment>
<feature type="binding site" evidence="10">
    <location>
        <position position="318"/>
    </location>
    <ligand>
        <name>Mg(2+)</name>
        <dbReference type="ChEBI" id="CHEBI:18420"/>
    </ligand>
</feature>
<comment type="subcellular location">
    <subcellularLocation>
        <location evidence="10">Cytoplasm</location>
    </subcellularLocation>
</comment>
<keyword evidence="6 10" id="KW-0028">Amino-acid biosynthesis</keyword>
<dbReference type="NCBIfam" id="TIGR00970">
    <property type="entry name" value="leuA_yeast"/>
    <property type="match status" value="1"/>
</dbReference>
<accession>A0ABS9TMP9</accession>
<reference evidence="13 14" key="1">
    <citation type="submission" date="2022-03" db="EMBL/GenBank/DDBJ databases">
        <title>Pseudonocardia alaer sp. nov., a novel actinomycete isolated from reed forest soil.</title>
        <authorList>
            <person name="Wang L."/>
        </authorList>
    </citation>
    <scope>NUCLEOTIDE SEQUENCE [LARGE SCALE GENOMIC DNA]</scope>
    <source>
        <strain evidence="13 14">Y-16303</strain>
    </source>
</reference>
<keyword evidence="10" id="KW-0963">Cytoplasm</keyword>
<organism evidence="13 14">
    <name type="scientific">Pseudonocardia alaniniphila</name>
    <dbReference type="NCBI Taxonomy" id="75291"/>
    <lineage>
        <taxon>Bacteria</taxon>
        <taxon>Bacillati</taxon>
        <taxon>Actinomycetota</taxon>
        <taxon>Actinomycetes</taxon>
        <taxon>Pseudonocardiales</taxon>
        <taxon>Pseudonocardiaceae</taxon>
        <taxon>Pseudonocardia</taxon>
    </lineage>
</organism>
<evidence type="ECO:0000313" key="13">
    <source>
        <dbReference type="EMBL" id="MCH6169814.1"/>
    </source>
</evidence>
<evidence type="ECO:0000256" key="4">
    <source>
        <dbReference type="ARBA" id="ARBA00012973"/>
    </source>
</evidence>
<dbReference type="InterPro" id="IPR002034">
    <property type="entry name" value="AIPM/Hcit_synth_CS"/>
</dbReference>
<evidence type="ECO:0000256" key="2">
    <source>
        <dbReference type="ARBA" id="ARBA00004689"/>
    </source>
</evidence>
<feature type="binding site" evidence="10">
    <location>
        <position position="78"/>
    </location>
    <ligand>
        <name>Mg(2+)</name>
        <dbReference type="ChEBI" id="CHEBI:18420"/>
    </ligand>
</feature>
<keyword evidence="5 10" id="KW-0432">Leucine biosynthesis</keyword>
<evidence type="ECO:0000256" key="11">
    <source>
        <dbReference type="SAM" id="MobiDB-lite"/>
    </source>
</evidence>
<dbReference type="PROSITE" id="PS00815">
    <property type="entry name" value="AIPM_HOMOCIT_SYNTH_1"/>
    <property type="match status" value="1"/>
</dbReference>
<comment type="caution">
    <text evidence="13">The sequence shown here is derived from an EMBL/GenBank/DDBJ whole genome shotgun (WGS) entry which is preliminary data.</text>
</comment>
<comment type="subunit">
    <text evidence="10">Homodimer.</text>
</comment>
<feature type="region of interest" description="Regulatory domain" evidence="10">
    <location>
        <begin position="485"/>
        <end position="598"/>
    </location>
</feature>
<dbReference type="InterPro" id="IPR036230">
    <property type="entry name" value="LeuA_allosteric_dom_sf"/>
</dbReference>
<comment type="similarity">
    <text evidence="3 10">Belongs to the alpha-IPM synthase/homocitrate synthase family. LeuA type 2 subfamily.</text>
</comment>
<dbReference type="NCBIfam" id="NF002991">
    <property type="entry name" value="PRK03739.1"/>
    <property type="match status" value="1"/>
</dbReference>
<dbReference type="Pfam" id="PF22615">
    <property type="entry name" value="IPMS_D2"/>
    <property type="match status" value="1"/>
</dbReference>
<evidence type="ECO:0000256" key="3">
    <source>
        <dbReference type="ARBA" id="ARBA00009767"/>
    </source>
</evidence>
<dbReference type="PANTHER" id="PTHR46911">
    <property type="match status" value="1"/>
</dbReference>